<keyword evidence="2" id="KW-0732">Signal</keyword>
<feature type="compositionally biased region" description="Basic and acidic residues" evidence="1">
    <location>
        <begin position="751"/>
        <end position="764"/>
    </location>
</feature>
<dbReference type="OrthoDB" id="10632518at2759"/>
<evidence type="ECO:0008006" key="5">
    <source>
        <dbReference type="Google" id="ProtNLM"/>
    </source>
</evidence>
<feature type="region of interest" description="Disordered" evidence="1">
    <location>
        <begin position="308"/>
        <end position="328"/>
    </location>
</feature>
<feature type="compositionally biased region" description="Acidic residues" evidence="1">
    <location>
        <begin position="1009"/>
        <end position="1027"/>
    </location>
</feature>
<feature type="chain" id="PRO_5022876848" description="Replicase polyprotein 1a" evidence="2">
    <location>
        <begin position="24"/>
        <end position="1042"/>
    </location>
</feature>
<feature type="compositionally biased region" description="Basic and acidic residues" evidence="1">
    <location>
        <begin position="543"/>
        <end position="553"/>
    </location>
</feature>
<feature type="region of interest" description="Disordered" evidence="1">
    <location>
        <begin position="521"/>
        <end position="553"/>
    </location>
</feature>
<feature type="compositionally biased region" description="Basic and acidic residues" evidence="1">
    <location>
        <begin position="1028"/>
        <end position="1042"/>
    </location>
</feature>
<feature type="region of interest" description="Disordered" evidence="1">
    <location>
        <begin position="702"/>
        <end position="1042"/>
    </location>
</feature>
<evidence type="ECO:0000256" key="2">
    <source>
        <dbReference type="SAM" id="SignalP"/>
    </source>
</evidence>
<feature type="region of interest" description="Disordered" evidence="1">
    <location>
        <begin position="598"/>
        <end position="617"/>
    </location>
</feature>
<dbReference type="Proteomes" id="UP000324222">
    <property type="component" value="Unassembled WGS sequence"/>
</dbReference>
<dbReference type="AlphaFoldDB" id="A0A5B7EDZ4"/>
<evidence type="ECO:0000313" key="4">
    <source>
        <dbReference type="Proteomes" id="UP000324222"/>
    </source>
</evidence>
<dbReference type="EMBL" id="VSRR010002617">
    <property type="protein sequence ID" value="MPC32391.1"/>
    <property type="molecule type" value="Genomic_DNA"/>
</dbReference>
<feature type="region of interest" description="Disordered" evidence="1">
    <location>
        <begin position="172"/>
        <end position="213"/>
    </location>
</feature>
<feature type="compositionally biased region" description="Acidic residues" evidence="1">
    <location>
        <begin position="802"/>
        <end position="812"/>
    </location>
</feature>
<name>A0A5B7EDZ4_PORTR</name>
<feature type="compositionally biased region" description="Acidic residues" evidence="1">
    <location>
        <begin position="944"/>
        <end position="969"/>
    </location>
</feature>
<protein>
    <recommendedName>
        <fullName evidence="5">Replicase polyprotein 1a</fullName>
    </recommendedName>
</protein>
<proteinExistence type="predicted"/>
<evidence type="ECO:0000256" key="1">
    <source>
        <dbReference type="SAM" id="MobiDB-lite"/>
    </source>
</evidence>
<accession>A0A5B7EDZ4</accession>
<keyword evidence="4" id="KW-1185">Reference proteome</keyword>
<feature type="compositionally biased region" description="Acidic residues" evidence="1">
    <location>
        <begin position="891"/>
        <end position="917"/>
    </location>
</feature>
<reference evidence="3 4" key="1">
    <citation type="submission" date="2019-05" db="EMBL/GenBank/DDBJ databases">
        <title>Another draft genome of Portunus trituberculatus and its Hox gene families provides insights of decapod evolution.</title>
        <authorList>
            <person name="Jeong J.-H."/>
            <person name="Song I."/>
            <person name="Kim S."/>
            <person name="Choi T."/>
            <person name="Kim D."/>
            <person name="Ryu S."/>
            <person name="Kim W."/>
        </authorList>
    </citation>
    <scope>NUCLEOTIDE SEQUENCE [LARGE SCALE GENOMIC DNA]</scope>
    <source>
        <tissue evidence="3">Muscle</tissue>
    </source>
</reference>
<feature type="compositionally biased region" description="Low complexity" evidence="1">
    <location>
        <begin position="530"/>
        <end position="542"/>
    </location>
</feature>
<feature type="compositionally biased region" description="Polar residues" evidence="1">
    <location>
        <begin position="733"/>
        <end position="750"/>
    </location>
</feature>
<comment type="caution">
    <text evidence="3">The sequence shown here is derived from an EMBL/GenBank/DDBJ whole genome shotgun (WGS) entry which is preliminary data.</text>
</comment>
<feature type="compositionally biased region" description="Polar residues" evidence="1">
    <location>
        <begin position="850"/>
        <end position="862"/>
    </location>
</feature>
<evidence type="ECO:0000313" key="3">
    <source>
        <dbReference type="EMBL" id="MPC32391.1"/>
    </source>
</evidence>
<gene>
    <name evidence="3" type="ORF">E2C01_025701</name>
</gene>
<organism evidence="3 4">
    <name type="scientific">Portunus trituberculatus</name>
    <name type="common">Swimming crab</name>
    <name type="synonym">Neptunus trituberculatus</name>
    <dbReference type="NCBI Taxonomy" id="210409"/>
    <lineage>
        <taxon>Eukaryota</taxon>
        <taxon>Metazoa</taxon>
        <taxon>Ecdysozoa</taxon>
        <taxon>Arthropoda</taxon>
        <taxon>Crustacea</taxon>
        <taxon>Multicrustacea</taxon>
        <taxon>Malacostraca</taxon>
        <taxon>Eumalacostraca</taxon>
        <taxon>Eucarida</taxon>
        <taxon>Decapoda</taxon>
        <taxon>Pleocyemata</taxon>
        <taxon>Brachyura</taxon>
        <taxon>Eubrachyura</taxon>
        <taxon>Portunoidea</taxon>
        <taxon>Portunidae</taxon>
        <taxon>Portuninae</taxon>
        <taxon>Portunus</taxon>
    </lineage>
</organism>
<feature type="signal peptide" evidence="2">
    <location>
        <begin position="1"/>
        <end position="23"/>
    </location>
</feature>
<sequence length="1042" mass="113685">MTSMQVVACVAVVSVVMCGVTRAVLVPYTLGKTTIMVDSEVLGYNSPLLAYLKQGMPVRRDGESHADNILEDVGRSQEETYEEMPTTVTQESDESYSFNKDFHTSPEGALAIEVMPGSRPPPITMNEASGIYLKGQLVPIPHEDTTPPLYYNVQTPNFAQVSEKIHNIVTSLSPKLNDRAPDPSRPPPIPNALPLQLHARPGDTPPSLANTEGFTGVSVKHMVPEESGEDQATNNDDLNFLLSNDPEAVHHLLQSDIHDIHAKPPGHDSISPMGHIWGPAIDSPQHTRIHDAEEIDSNDQHSFSVNVESPHHRLNSSSDTQHDGDELDSTVNEVSTTDTVTILPIAVTQVSLHSTQSAQVLPTLVPEVVDMITTEEVNTVTIPASETESVSRQADWMDTTDKEHTVINPTKESVTLTEELGTTIHPMKKVNTSIPLEEVETITPSVEEVETVSYMTETDIMPTEEYADIDLDKILSIKIEELQRDEVRETVLLAEEEEDQAALDDAMVNLFENLFDSVTDSPYNDSEDNTSMSLVSTTSTDSDSLRQGEGDEQYVEERLNNTLKTDDSADMDSAIEFNEDSHIDSSDFPAFPTITLHTSEEQRPSPSYPPSGDDSLMPFSDFYEETLFVDQRTEIASSSSESPAQSQLHYSVDANSLSPGNNPEQSSIQQDISLKHDLPHSADEGLKSWFSREPIIIFDPLHSPNPASSLPDGPHKTQLTPDSFATKPDDNNSQRPVSQQTYTDIVTSPHSDSDESEPHIKEVTEASESDSDSNTSEPPTDYDSSETDGGGNSPNLISNIGDETETPNDDENVSGSETPQGDISLHSDQSDPYKDDDDLENSNTHDSDDSNTLMNDVNSNNPDAPKVDDDSDYSEILGDSDMYDSKTGDSGTEEGDGDEDDANTPDSGDDDTDDSEILDGSNNMDDLVTEEKNNDADDSSIPNSDDDDSDDDADDSEILDDLDNMDDSGTEEHNGDSDDSSSPNNDDVVDDSEILGDSNDMDDSKTPQDNDDSEAAEDDGDEDDDDVSKDGDNLDDSLRQAG</sequence>